<dbReference type="PROSITE" id="PS50405">
    <property type="entry name" value="GST_CTER"/>
    <property type="match status" value="1"/>
</dbReference>
<dbReference type="FunFam" id="3.40.30.10:FF:000019">
    <property type="entry name" value="Glutathione S-transferase Mu"/>
    <property type="match status" value="1"/>
</dbReference>
<dbReference type="GO" id="GO:0004364">
    <property type="term" value="F:glutathione transferase activity"/>
    <property type="evidence" value="ECO:0007669"/>
    <property type="project" value="UniProtKB-EC"/>
</dbReference>
<dbReference type="SUPFAM" id="SSF47616">
    <property type="entry name" value="GST C-terminal domain-like"/>
    <property type="match status" value="1"/>
</dbReference>
<dbReference type="InterPro" id="IPR040079">
    <property type="entry name" value="Glutathione_S-Trfase"/>
</dbReference>
<dbReference type="Pfam" id="PF14497">
    <property type="entry name" value="GST_C_3"/>
    <property type="match status" value="1"/>
</dbReference>
<evidence type="ECO:0000256" key="7">
    <source>
        <dbReference type="ARBA" id="ARBA00081375"/>
    </source>
</evidence>
<dbReference type="PANTHER" id="PTHR11571">
    <property type="entry name" value="GLUTATHIONE S-TRANSFERASE"/>
    <property type="match status" value="1"/>
</dbReference>
<accession>A0A0H4FPP8</accession>
<dbReference type="Gene3D" id="3.40.30.10">
    <property type="entry name" value="Glutaredoxin"/>
    <property type="match status" value="1"/>
</dbReference>
<evidence type="ECO:0000256" key="4">
    <source>
        <dbReference type="ARBA" id="ARBA00022679"/>
    </source>
</evidence>
<comment type="catalytic activity">
    <reaction evidence="5">
        <text>RX + glutathione = an S-substituted glutathione + a halide anion + H(+)</text>
        <dbReference type="Rhea" id="RHEA:16437"/>
        <dbReference type="ChEBI" id="CHEBI:15378"/>
        <dbReference type="ChEBI" id="CHEBI:16042"/>
        <dbReference type="ChEBI" id="CHEBI:17792"/>
        <dbReference type="ChEBI" id="CHEBI:57925"/>
        <dbReference type="ChEBI" id="CHEBI:90779"/>
        <dbReference type="EC" id="2.5.1.18"/>
    </reaction>
</comment>
<dbReference type="Gene3D" id="1.20.1050.10">
    <property type="match status" value="1"/>
</dbReference>
<dbReference type="SFLD" id="SFLDG00363">
    <property type="entry name" value="AMPS_(cytGST):_Alpha-__Mu-__Pi"/>
    <property type="match status" value="1"/>
</dbReference>
<dbReference type="SFLD" id="SFLDG01205">
    <property type="entry name" value="AMPS.1"/>
    <property type="match status" value="1"/>
</dbReference>
<evidence type="ECO:0000256" key="2">
    <source>
        <dbReference type="ARBA" id="ARBA00005861"/>
    </source>
</evidence>
<organism evidence="10">
    <name type="scientific">Dermanyssus gallinae</name>
    <dbReference type="NCBI Taxonomy" id="34641"/>
    <lineage>
        <taxon>Eukaryota</taxon>
        <taxon>Metazoa</taxon>
        <taxon>Ecdysozoa</taxon>
        <taxon>Arthropoda</taxon>
        <taxon>Chelicerata</taxon>
        <taxon>Arachnida</taxon>
        <taxon>Acari</taxon>
        <taxon>Parasitiformes</taxon>
        <taxon>Mesostigmata</taxon>
        <taxon>Gamasina</taxon>
        <taxon>Dermanyssoidea</taxon>
        <taxon>Dermanyssidae</taxon>
        <taxon>Dermanyssus</taxon>
    </lineage>
</organism>
<comment type="similarity">
    <text evidence="2">Belongs to the GST superfamily. Mu family.</text>
</comment>
<dbReference type="InterPro" id="IPR004045">
    <property type="entry name" value="Glutathione_S-Trfase_N"/>
</dbReference>
<dbReference type="InterPro" id="IPR050213">
    <property type="entry name" value="GST_superfamily"/>
</dbReference>
<dbReference type="SUPFAM" id="SSF52833">
    <property type="entry name" value="Thioredoxin-like"/>
    <property type="match status" value="1"/>
</dbReference>
<keyword evidence="4 10" id="KW-0808">Transferase</keyword>
<evidence type="ECO:0000256" key="6">
    <source>
        <dbReference type="ARBA" id="ARBA00071200"/>
    </source>
</evidence>
<dbReference type="InterPro" id="IPR010987">
    <property type="entry name" value="Glutathione-S-Trfase_C-like"/>
</dbReference>
<dbReference type="EMBL" id="KR337507">
    <property type="protein sequence ID" value="AKO22177.1"/>
    <property type="molecule type" value="mRNA"/>
</dbReference>
<evidence type="ECO:0000259" key="9">
    <source>
        <dbReference type="PROSITE" id="PS50405"/>
    </source>
</evidence>
<dbReference type="EC" id="2.5.1.18" evidence="3"/>
<name>A0A0H4FPP8_9ACAR</name>
<evidence type="ECO:0000256" key="5">
    <source>
        <dbReference type="ARBA" id="ARBA00047960"/>
    </source>
</evidence>
<dbReference type="InterPro" id="IPR036249">
    <property type="entry name" value="Thioredoxin-like_sf"/>
</dbReference>
<dbReference type="InterPro" id="IPR003081">
    <property type="entry name" value="GST_mu"/>
</dbReference>
<evidence type="ECO:0000256" key="1">
    <source>
        <dbReference type="ARBA" id="ARBA00003701"/>
    </source>
</evidence>
<feature type="domain" description="GST N-terminal" evidence="8">
    <location>
        <begin position="1"/>
        <end position="86"/>
    </location>
</feature>
<evidence type="ECO:0000256" key="3">
    <source>
        <dbReference type="ARBA" id="ARBA00012452"/>
    </source>
</evidence>
<dbReference type="PANTHER" id="PTHR11571:SF222">
    <property type="entry name" value="GLUTATHIONE TRANSFERASE"/>
    <property type="match status" value="1"/>
</dbReference>
<dbReference type="SMR" id="A0A0H4FPP8"/>
<proteinExistence type="evidence at transcript level"/>
<feature type="domain" description="GST C-terminal" evidence="9">
    <location>
        <begin position="88"/>
        <end position="206"/>
    </location>
</feature>
<dbReference type="GO" id="GO:0006749">
    <property type="term" value="P:glutathione metabolic process"/>
    <property type="evidence" value="ECO:0007669"/>
    <property type="project" value="TreeGrafter"/>
</dbReference>
<reference evidence="10" key="1">
    <citation type="journal article" date="2015" name="Parasit. Vectors">
        <title>Characterisation of Dermanyssus gallinae glutathione S-transferases and their potential as acaricide detoxification proteins.</title>
        <authorList>
            <person name="Bartley K."/>
            <person name="Wright H.W."/>
            <person name="Bull R.S."/>
            <person name="Huntley J.F."/>
            <person name="Nisbet A.J."/>
        </authorList>
    </citation>
    <scope>NUCLEOTIDE SEQUENCE</scope>
</reference>
<comment type="function">
    <text evidence="1">Conjugation of reduced glutathione to a wide number of exogenous and endogenous hydrophobic electrophiles.</text>
</comment>
<gene>
    <name evidence="10" type="primary">GST-3</name>
</gene>
<dbReference type="InterPro" id="IPR036282">
    <property type="entry name" value="Glutathione-S-Trfase_C_sf"/>
</dbReference>
<dbReference type="SFLD" id="SFLDS00019">
    <property type="entry name" value="Glutathione_Transferase_(cytos"/>
    <property type="match status" value="1"/>
</dbReference>
<dbReference type="AlphaFoldDB" id="A0A0H4FPP8"/>
<protein>
    <recommendedName>
        <fullName evidence="6">Glutathione S-transferase</fullName>
        <ecNumber evidence="3">2.5.1.18</ecNumber>
    </recommendedName>
    <alternativeName>
        <fullName evidence="7">GST class-mu</fullName>
    </alternativeName>
</protein>
<dbReference type="Pfam" id="PF02798">
    <property type="entry name" value="GST_N"/>
    <property type="match status" value="1"/>
</dbReference>
<dbReference type="PROSITE" id="PS50404">
    <property type="entry name" value="GST_NTER"/>
    <property type="match status" value="1"/>
</dbReference>
<sequence length="222" mass="25773">MKLGYWDIRGLGQSIRYVLAYKEVDFEDKRYSCGPAPDFDTSQWLDEKFTLGLDFPNLPYLIDGDVKLTQSLAILRYLGRKYDLAGTTCEEKRRVDLAEQQLTDFRAACVRLCYSPTFADERDAYEKKLPDLLKAFSDFLGERPYFAGEHLTYVDFLAYELFAIHLVFSKASFADFKNLTDFVERIEALPTLKKYLDSDRCIKWPFNGDMASYGGRLQEKPF</sequence>
<dbReference type="FunFam" id="1.20.1050.10:FF:000003">
    <property type="entry name" value="Glutathione S-transferase 2"/>
    <property type="match status" value="1"/>
</dbReference>
<dbReference type="InterPro" id="IPR004046">
    <property type="entry name" value="GST_C"/>
</dbReference>
<dbReference type="CDD" id="cd03075">
    <property type="entry name" value="GST_N_Mu"/>
    <property type="match status" value="1"/>
</dbReference>
<dbReference type="GO" id="GO:0042802">
    <property type="term" value="F:identical protein binding"/>
    <property type="evidence" value="ECO:0007669"/>
    <property type="project" value="UniProtKB-ARBA"/>
</dbReference>
<dbReference type="PRINTS" id="PR01267">
    <property type="entry name" value="GSTRNSFRASEM"/>
</dbReference>
<evidence type="ECO:0000259" key="8">
    <source>
        <dbReference type="PROSITE" id="PS50404"/>
    </source>
</evidence>
<evidence type="ECO:0000313" key="10">
    <source>
        <dbReference type="EMBL" id="AKO22177.1"/>
    </source>
</evidence>